<dbReference type="EMBL" id="UOGE01000053">
    <property type="protein sequence ID" value="VAX20283.1"/>
    <property type="molecule type" value="Genomic_DNA"/>
</dbReference>
<accession>A0A3B1C6M0</accession>
<evidence type="ECO:0000313" key="1">
    <source>
        <dbReference type="EMBL" id="VAX20283.1"/>
    </source>
</evidence>
<protein>
    <submittedName>
        <fullName evidence="1">Uncharacterized protein</fullName>
    </submittedName>
</protein>
<gene>
    <name evidence="1" type="ORF">MNBD_NITROSPINAE02-2196</name>
</gene>
<reference evidence="1" key="1">
    <citation type="submission" date="2018-06" db="EMBL/GenBank/DDBJ databases">
        <authorList>
            <person name="Zhirakovskaya E."/>
        </authorList>
    </citation>
    <scope>NUCLEOTIDE SEQUENCE</scope>
</reference>
<dbReference type="AlphaFoldDB" id="A0A3B1C6M0"/>
<organism evidence="1">
    <name type="scientific">hydrothermal vent metagenome</name>
    <dbReference type="NCBI Taxonomy" id="652676"/>
    <lineage>
        <taxon>unclassified sequences</taxon>
        <taxon>metagenomes</taxon>
        <taxon>ecological metagenomes</taxon>
    </lineage>
</organism>
<name>A0A3B1C6M0_9ZZZZ</name>
<sequence>MDEKKNSKELKALSHAITEALLQNEEVMNLLADFKDRKIVDPNTLMGVAFKISDLLEIYDVTVSETDGEMASVQQTRKRKRKETDIQKITKLREIIDGRDLSKNEIAFQEWLIERFDDKNWLKGERLIW</sequence>
<proteinExistence type="predicted"/>